<accession>A0ABT8SDJ9</accession>
<evidence type="ECO:0000313" key="1">
    <source>
        <dbReference type="EMBL" id="MDO1536997.1"/>
    </source>
</evidence>
<dbReference type="EMBL" id="JAUKVY010000034">
    <property type="protein sequence ID" value="MDO1536997.1"/>
    <property type="molecule type" value="Genomic_DNA"/>
</dbReference>
<evidence type="ECO:0000313" key="2">
    <source>
        <dbReference type="Proteomes" id="UP001169027"/>
    </source>
</evidence>
<comment type="caution">
    <text evidence="1">The sequence shown here is derived from an EMBL/GenBank/DDBJ whole genome shotgun (WGS) entry which is preliminary data.</text>
</comment>
<gene>
    <name evidence="1" type="ORF">Q2T77_32500</name>
</gene>
<proteinExistence type="predicted"/>
<organism evidence="1 2">
    <name type="scientific">Variovorax ginsengisoli</name>
    <dbReference type="NCBI Taxonomy" id="363844"/>
    <lineage>
        <taxon>Bacteria</taxon>
        <taxon>Pseudomonadati</taxon>
        <taxon>Pseudomonadota</taxon>
        <taxon>Betaproteobacteria</taxon>
        <taxon>Burkholderiales</taxon>
        <taxon>Comamonadaceae</taxon>
        <taxon>Variovorax</taxon>
    </lineage>
</organism>
<protein>
    <submittedName>
        <fullName evidence="1">Uncharacterized protein</fullName>
    </submittedName>
</protein>
<reference evidence="1" key="1">
    <citation type="submission" date="2023-06" db="EMBL/GenBank/DDBJ databases">
        <authorList>
            <person name="Jiang Y."/>
            <person name="Liu Q."/>
        </authorList>
    </citation>
    <scope>NUCLEOTIDE SEQUENCE</scope>
    <source>
        <strain evidence="1">CGMCC 1.12090</strain>
    </source>
</reference>
<dbReference type="RefSeq" id="WP_301815228.1">
    <property type="nucleotide sequence ID" value="NZ_JAUJZH010000034.1"/>
</dbReference>
<keyword evidence="2" id="KW-1185">Reference proteome</keyword>
<dbReference type="Proteomes" id="UP001169027">
    <property type="component" value="Unassembled WGS sequence"/>
</dbReference>
<name>A0ABT8SDJ9_9BURK</name>
<sequence length="68" mass="7225">MEIKTGDQIKAKDTLRNAIDGARIGQVEQLQPYTGPLIALLGAGTQIAKFYGGMEMTLPAVSRYGVAS</sequence>